<dbReference type="Proteomes" id="UP001056634">
    <property type="component" value="Segment"/>
</dbReference>
<proteinExistence type="predicted"/>
<gene>
    <name evidence="1" type="ORF">MARCHEWKA_00340</name>
</gene>
<organism evidence="1 2">
    <name type="scientific">Brevundimonas phage vB_BpoS-Marchewka</name>
    <dbReference type="NCBI Taxonomy" id="2948604"/>
    <lineage>
        <taxon>Viruses</taxon>
        <taxon>Duplodnaviria</taxon>
        <taxon>Heunggongvirae</taxon>
        <taxon>Uroviricota</taxon>
        <taxon>Caudoviricetes</taxon>
        <taxon>Jeanschmidtviridae</taxon>
        <taxon>Marchewkavirus</taxon>
        <taxon>Marchewkavirus marchewka</taxon>
    </lineage>
</organism>
<evidence type="ECO:0000313" key="2">
    <source>
        <dbReference type="Proteomes" id="UP001056634"/>
    </source>
</evidence>
<name>A0A9E7N4U5_9CAUD</name>
<sequence>MTTRVLNFWSGPCGGKSTVKAGTFFHMKIGGYRAAQVEEYATERSVSKDWATLADQRRVTWKQASRLKRFLGHVDWILTDSPLLLGCIYGQGDYAQPEFHQEVFDLFDSYENVNVWLDRPASAYQTYGRHHNEREALEVDKKLLALLGDRIDFRTTADESTPQRVVKFLQERYK</sequence>
<accession>A0A9E7N4U5</accession>
<reference evidence="1" key="1">
    <citation type="submission" date="2022-04" db="EMBL/GenBank/DDBJ databases">
        <authorList>
            <person name="Friedrich I."/>
            <person name="Schneider D."/>
            <person name="Poehlein A."/>
            <person name="Hertel R."/>
            <person name="Daniel R."/>
        </authorList>
    </citation>
    <scope>NUCLEOTIDE SEQUENCE</scope>
</reference>
<keyword evidence="2" id="KW-1185">Reference proteome</keyword>
<evidence type="ECO:0000313" key="1">
    <source>
        <dbReference type="EMBL" id="UTC28547.1"/>
    </source>
</evidence>
<protein>
    <recommendedName>
        <fullName evidence="3">NadR/Ttd14 AAA domain-containing protein</fullName>
    </recommendedName>
</protein>
<dbReference type="EMBL" id="ON529851">
    <property type="protein sequence ID" value="UTC28547.1"/>
    <property type="molecule type" value="Genomic_DNA"/>
</dbReference>
<evidence type="ECO:0008006" key="3">
    <source>
        <dbReference type="Google" id="ProtNLM"/>
    </source>
</evidence>